<keyword evidence="2" id="KW-1185">Reference proteome</keyword>
<sequence>MDLVTIVLLLAVVAGVVWLVRNRNAGQARELEDAKADARRWVERLGGQVLNLVGTDEAAKQALADASERYNAAGSQLDQARTPAQARGVTETAYEGLYYVRAARTAMGIDPGPELPPLPGQARAGRVTEEREVDVEGERYSASPNPSAQNSHYYPGGNVAGRPVPAGWYSQPWWKPALVAGAWGVGSALLFSAMFSGMAGSAYAEGYSDAMAADMAAGGDGAGDAGDPGDMGGDAGGDFGGDFGDMGGGDFGGFDF</sequence>
<dbReference type="Proteomes" id="UP001596119">
    <property type="component" value="Unassembled WGS sequence"/>
</dbReference>
<accession>A0ABW1I5B3</accession>
<evidence type="ECO:0000313" key="1">
    <source>
        <dbReference type="EMBL" id="MFC5947988.1"/>
    </source>
</evidence>
<evidence type="ECO:0008006" key="3">
    <source>
        <dbReference type="Google" id="ProtNLM"/>
    </source>
</evidence>
<dbReference type="EMBL" id="JBHSQK010000011">
    <property type="protein sequence ID" value="MFC5947988.1"/>
    <property type="molecule type" value="Genomic_DNA"/>
</dbReference>
<evidence type="ECO:0000313" key="2">
    <source>
        <dbReference type="Proteomes" id="UP001596119"/>
    </source>
</evidence>
<name>A0ABW1I5B3_9PSEU</name>
<gene>
    <name evidence="1" type="ORF">ACFQH9_06840</name>
</gene>
<organism evidence="1 2">
    <name type="scientific">Pseudonocardia lutea</name>
    <dbReference type="NCBI Taxonomy" id="2172015"/>
    <lineage>
        <taxon>Bacteria</taxon>
        <taxon>Bacillati</taxon>
        <taxon>Actinomycetota</taxon>
        <taxon>Actinomycetes</taxon>
        <taxon>Pseudonocardiales</taxon>
        <taxon>Pseudonocardiaceae</taxon>
        <taxon>Pseudonocardia</taxon>
    </lineage>
</organism>
<reference evidence="2" key="1">
    <citation type="journal article" date="2019" name="Int. J. Syst. Evol. Microbiol.">
        <title>The Global Catalogue of Microorganisms (GCM) 10K type strain sequencing project: providing services to taxonomists for standard genome sequencing and annotation.</title>
        <authorList>
            <consortium name="The Broad Institute Genomics Platform"/>
            <consortium name="The Broad Institute Genome Sequencing Center for Infectious Disease"/>
            <person name="Wu L."/>
            <person name="Ma J."/>
        </authorList>
    </citation>
    <scope>NUCLEOTIDE SEQUENCE [LARGE SCALE GENOMIC DNA]</scope>
    <source>
        <strain evidence="2">CGMCC 4.7397</strain>
    </source>
</reference>
<comment type="caution">
    <text evidence="1">The sequence shown here is derived from an EMBL/GenBank/DDBJ whole genome shotgun (WGS) entry which is preliminary data.</text>
</comment>
<proteinExistence type="predicted"/>
<protein>
    <recommendedName>
        <fullName evidence="3">DUF1542 domain-containing protein</fullName>
    </recommendedName>
</protein>
<dbReference type="RefSeq" id="WP_379565048.1">
    <property type="nucleotide sequence ID" value="NZ_JBHSQK010000011.1"/>
</dbReference>